<dbReference type="GO" id="GO:0006355">
    <property type="term" value="P:regulation of DNA-templated transcription"/>
    <property type="evidence" value="ECO:0007669"/>
    <property type="project" value="UniProtKB-UniRule"/>
</dbReference>
<comment type="caution">
    <text evidence="7">The sequence shown here is derived from an EMBL/GenBank/DDBJ whole genome shotgun (WGS) entry which is preliminary data.</text>
</comment>
<dbReference type="EMBL" id="BTGU01004862">
    <property type="protein sequence ID" value="GMN33183.1"/>
    <property type="molecule type" value="Genomic_DNA"/>
</dbReference>
<protein>
    <recommendedName>
        <fullName evidence="2">Protein FAR1-RELATED SEQUENCE</fullName>
    </recommendedName>
</protein>
<keyword evidence="2" id="KW-0479">Metal-binding</keyword>
<dbReference type="Pfam" id="PF04434">
    <property type="entry name" value="SWIM"/>
    <property type="match status" value="1"/>
</dbReference>
<evidence type="ECO:0000256" key="2">
    <source>
        <dbReference type="RuleBase" id="RU367018"/>
    </source>
</evidence>
<dbReference type="Proteomes" id="UP001187192">
    <property type="component" value="Unassembled WGS sequence"/>
</dbReference>
<name>A0AA87ZHZ9_FICCA</name>
<dbReference type="EMBL" id="BTGU01004860">
    <property type="protein sequence ID" value="GMN33157.1"/>
    <property type="molecule type" value="Genomic_DNA"/>
</dbReference>
<dbReference type="GO" id="GO:0008270">
    <property type="term" value="F:zinc ion binding"/>
    <property type="evidence" value="ECO:0007669"/>
    <property type="project" value="UniProtKB-UniRule"/>
</dbReference>
<evidence type="ECO:0000313" key="7">
    <source>
        <dbReference type="EMBL" id="GMN33170.1"/>
    </source>
</evidence>
<reference evidence="7" key="1">
    <citation type="submission" date="2023-07" db="EMBL/GenBank/DDBJ databases">
        <title>draft genome sequence of fig (Ficus carica).</title>
        <authorList>
            <person name="Takahashi T."/>
            <person name="Nishimura K."/>
        </authorList>
    </citation>
    <scope>NUCLEOTIDE SEQUENCE</scope>
</reference>
<evidence type="ECO:0000313" key="5">
    <source>
        <dbReference type="EMBL" id="GMN33146.1"/>
    </source>
</evidence>
<keyword evidence="1 2" id="KW-0863">Zinc-finger</keyword>
<feature type="domain" description="SWIM-type" evidence="4">
    <location>
        <begin position="82"/>
        <end position="120"/>
    </location>
</feature>
<dbReference type="AlphaFoldDB" id="A0AA87ZHZ9"/>
<evidence type="ECO:0000256" key="3">
    <source>
        <dbReference type="SAM" id="MobiDB-lite"/>
    </source>
</evidence>
<keyword evidence="9" id="KW-1185">Reference proteome</keyword>
<organism evidence="7 9">
    <name type="scientific">Ficus carica</name>
    <name type="common">Common fig</name>
    <dbReference type="NCBI Taxonomy" id="3494"/>
    <lineage>
        <taxon>Eukaryota</taxon>
        <taxon>Viridiplantae</taxon>
        <taxon>Streptophyta</taxon>
        <taxon>Embryophyta</taxon>
        <taxon>Tracheophyta</taxon>
        <taxon>Spermatophyta</taxon>
        <taxon>Magnoliopsida</taxon>
        <taxon>eudicotyledons</taxon>
        <taxon>Gunneridae</taxon>
        <taxon>Pentapetalae</taxon>
        <taxon>rosids</taxon>
        <taxon>fabids</taxon>
        <taxon>Rosales</taxon>
        <taxon>Moraceae</taxon>
        <taxon>Ficeae</taxon>
        <taxon>Ficus</taxon>
    </lineage>
</organism>
<feature type="region of interest" description="Disordered" evidence="3">
    <location>
        <begin position="262"/>
        <end position="304"/>
    </location>
</feature>
<dbReference type="InterPro" id="IPR007527">
    <property type="entry name" value="Znf_SWIM"/>
</dbReference>
<dbReference type="InterPro" id="IPR031052">
    <property type="entry name" value="FHY3/FAR1"/>
</dbReference>
<sequence>MSLSWLRYKEMKDDFVSSNSKPLLHQTNMQAIEEQAAERYTRTMFFKFRAEMKREGKYMVTGHEEEDGIITRYLRKYAADNYLRCVTYHKDSMQFECECNMFASKGYPCRHIFSAMKSLEMTKLPENMILSRWTKHAKGMVGGNDTGVTNQMHKSNEASRFGDISHICSDIAWYASRDEILYRNTKQKLESICHALRSSWLAQGGQSMKNASSNPLPGPSVKNPIFSRTKGSSSTGTCQARKKRCGECKQLGHNKATCKLSKARTSGRAYGGSPDIDDSAHNVDSGTDDVQSQHFDDRPTKSNQAENFHDILMETVTPKPMNYDNTELGGTSASLDTPYKNDESRYSNWWWGTPYGD</sequence>
<comment type="similarity">
    <text evidence="2">Belongs to the FHY3/FAR1 family.</text>
</comment>
<evidence type="ECO:0000259" key="4">
    <source>
        <dbReference type="PROSITE" id="PS50966"/>
    </source>
</evidence>
<dbReference type="EMBL" id="BTGU01004859">
    <property type="protein sequence ID" value="GMN33146.1"/>
    <property type="molecule type" value="Genomic_DNA"/>
</dbReference>
<comment type="function">
    <text evidence="2">Putative transcription activator involved in regulating light control of development.</text>
</comment>
<dbReference type="PANTHER" id="PTHR31669:SF292">
    <property type="entry name" value="OS02G0262500 PROTEIN"/>
    <property type="match status" value="1"/>
</dbReference>
<proteinExistence type="inferred from homology"/>
<dbReference type="PANTHER" id="PTHR31669">
    <property type="entry name" value="PROTEIN FAR1-RELATED SEQUENCE 10-RELATED"/>
    <property type="match status" value="1"/>
</dbReference>
<dbReference type="GO" id="GO:0005634">
    <property type="term" value="C:nucleus"/>
    <property type="evidence" value="ECO:0007669"/>
    <property type="project" value="UniProtKB-SubCell"/>
</dbReference>
<evidence type="ECO:0000256" key="1">
    <source>
        <dbReference type="PROSITE-ProRule" id="PRU00325"/>
    </source>
</evidence>
<gene>
    <name evidence="5" type="ORF">TIFTF001_046671</name>
    <name evidence="6" type="ORF">TIFTF001_046673</name>
    <name evidence="7" type="ORF">TIFTF001_046676</name>
    <name evidence="8" type="ORF">TIFTF001_046680</name>
</gene>
<keyword evidence="2" id="KW-0539">Nucleus</keyword>
<feature type="compositionally biased region" description="Polar residues" evidence="3">
    <location>
        <begin position="282"/>
        <end position="293"/>
    </location>
</feature>
<dbReference type="PROSITE" id="PS50966">
    <property type="entry name" value="ZF_SWIM"/>
    <property type="match status" value="1"/>
</dbReference>
<evidence type="ECO:0000313" key="8">
    <source>
        <dbReference type="EMBL" id="GMN33183.1"/>
    </source>
</evidence>
<comment type="subcellular location">
    <subcellularLocation>
        <location evidence="2">Nucleus</location>
    </subcellularLocation>
</comment>
<dbReference type="EMBL" id="BTGU01004861">
    <property type="protein sequence ID" value="GMN33170.1"/>
    <property type="molecule type" value="Genomic_DNA"/>
</dbReference>
<keyword evidence="2" id="KW-0862">Zinc</keyword>
<evidence type="ECO:0000313" key="9">
    <source>
        <dbReference type="Proteomes" id="UP001187192"/>
    </source>
</evidence>
<accession>A0AA87ZHZ9</accession>
<evidence type="ECO:0000313" key="6">
    <source>
        <dbReference type="EMBL" id="GMN33157.1"/>
    </source>
</evidence>